<keyword evidence="2" id="KW-1185">Reference proteome</keyword>
<dbReference type="Proteomes" id="UP000003635">
    <property type="component" value="Unassembled WGS sequence"/>
</dbReference>
<dbReference type="AlphaFoldDB" id="Q2CGW2"/>
<evidence type="ECO:0000313" key="1">
    <source>
        <dbReference type="EMBL" id="EAR51823.1"/>
    </source>
</evidence>
<dbReference type="EMBL" id="AAOT01000008">
    <property type="protein sequence ID" value="EAR51823.1"/>
    <property type="molecule type" value="Genomic_DNA"/>
</dbReference>
<dbReference type="HOGENOM" id="CLU_1833131_0_0_5"/>
<name>Q2CGW2_OCEGH</name>
<sequence length="140" mass="15648">MDGDLVSARGIDHFASERWDVRWFENIHFRKRTLLPGGWSAAVEAMVDADSGMGGRYYRHPPCEPRQLLLPFWGGENGRAAETMGHAARTPEGNRLILNTMSVMTAGGMFDALDCDDLFFDMRQSVDDPDLLLFGLVGRV</sequence>
<organism evidence="1 2">
    <name type="scientific">Oceanicola granulosus (strain ATCC BAA-861 / DSM 15982 / KCTC 12143 / HTCC2516)</name>
    <dbReference type="NCBI Taxonomy" id="314256"/>
    <lineage>
        <taxon>Bacteria</taxon>
        <taxon>Pseudomonadati</taxon>
        <taxon>Pseudomonadota</taxon>
        <taxon>Alphaproteobacteria</taxon>
        <taxon>Rhodobacterales</taxon>
        <taxon>Roseobacteraceae</taxon>
        <taxon>Oceanicola</taxon>
    </lineage>
</organism>
<evidence type="ECO:0000313" key="2">
    <source>
        <dbReference type="Proteomes" id="UP000003635"/>
    </source>
</evidence>
<accession>Q2CGW2</accession>
<dbReference type="RefSeq" id="WP_007257150.1">
    <property type="nucleotide sequence ID" value="NZ_CH724111.1"/>
</dbReference>
<protein>
    <submittedName>
        <fullName evidence="1">Uncharacterized protein</fullName>
    </submittedName>
</protein>
<reference evidence="1 2" key="1">
    <citation type="journal article" date="2010" name="J. Bacteriol.">
        <title>Genome sequences of Oceanicola granulosus HTCC2516(T) and Oceanicola batsensis HTCC2597(TDelta).</title>
        <authorList>
            <person name="Thrash J.C."/>
            <person name="Cho J.C."/>
            <person name="Vergin K.L."/>
            <person name="Giovannoni S.J."/>
        </authorList>
    </citation>
    <scope>NUCLEOTIDE SEQUENCE [LARGE SCALE GENOMIC DNA]</scope>
    <source>
        <strain evidence="2">ATCC BAA-861 / DSM 15982 / KCTC 12143 / HTCC2516</strain>
    </source>
</reference>
<proteinExistence type="predicted"/>
<comment type="caution">
    <text evidence="1">The sequence shown here is derived from an EMBL/GenBank/DDBJ whole genome shotgun (WGS) entry which is preliminary data.</text>
</comment>
<gene>
    <name evidence="1" type="ORF">OG2516_16019</name>
</gene>